<evidence type="ECO:0000313" key="2">
    <source>
        <dbReference type="EMBL" id="MFA9478993.1"/>
    </source>
</evidence>
<sequence length="136" mass="15482">MKYWLVKSEPDVWSWDDQCKAKNQTTHWDGVRNAQASNNLKAMSKGDRCLFYHSNKERAVVGIVEVVKEFYPDPGDESGRFGMVDVKAVEPLKNPVTLKQIKAEPAFEQLALVRQPRLSVMPVDAKSFKQIIRMSG</sequence>
<reference evidence="2 3" key="1">
    <citation type="submission" date="2024-08" db="EMBL/GenBank/DDBJ databases">
        <title>Whole-genome sequencing of halo(alkali)philic microorganisms from hypersaline lakes.</title>
        <authorList>
            <person name="Sorokin D.Y."/>
            <person name="Merkel A.Y."/>
            <person name="Messina E."/>
            <person name="Yakimov M."/>
        </authorList>
    </citation>
    <scope>NUCLEOTIDE SEQUENCE [LARGE SCALE GENOMIC DNA]</scope>
    <source>
        <strain evidence="2 3">AB-hyl4</strain>
    </source>
</reference>
<dbReference type="InterPro" id="IPR002740">
    <property type="entry name" value="EVE_domain"/>
</dbReference>
<accession>A0ABV4U5W3</accession>
<dbReference type="InterPro" id="IPR047197">
    <property type="entry name" value="THYN1-like_EVE"/>
</dbReference>
<organism evidence="2 3">
    <name type="scientific">Natronomicrosphaera hydrolytica</name>
    <dbReference type="NCBI Taxonomy" id="3242702"/>
    <lineage>
        <taxon>Bacteria</taxon>
        <taxon>Pseudomonadati</taxon>
        <taxon>Planctomycetota</taxon>
        <taxon>Phycisphaerae</taxon>
        <taxon>Phycisphaerales</taxon>
        <taxon>Phycisphaeraceae</taxon>
        <taxon>Natronomicrosphaera</taxon>
    </lineage>
</organism>
<dbReference type="InterPro" id="IPR052181">
    <property type="entry name" value="5hmC_binding"/>
</dbReference>
<comment type="caution">
    <text evidence="2">The sequence shown here is derived from an EMBL/GenBank/DDBJ whole genome shotgun (WGS) entry which is preliminary data.</text>
</comment>
<dbReference type="EMBL" id="JBGUBD010000006">
    <property type="protein sequence ID" value="MFA9478993.1"/>
    <property type="molecule type" value="Genomic_DNA"/>
</dbReference>
<dbReference type="CDD" id="cd21133">
    <property type="entry name" value="EVE"/>
    <property type="match status" value="1"/>
</dbReference>
<evidence type="ECO:0000259" key="1">
    <source>
        <dbReference type="Pfam" id="PF01878"/>
    </source>
</evidence>
<proteinExistence type="predicted"/>
<gene>
    <name evidence="2" type="ORF">ACERK3_11925</name>
</gene>
<name>A0ABV4U5W3_9BACT</name>
<dbReference type="Proteomes" id="UP001575105">
    <property type="component" value="Unassembled WGS sequence"/>
</dbReference>
<dbReference type="InterPro" id="IPR015947">
    <property type="entry name" value="PUA-like_sf"/>
</dbReference>
<evidence type="ECO:0000313" key="3">
    <source>
        <dbReference type="Proteomes" id="UP001575105"/>
    </source>
</evidence>
<dbReference type="RefSeq" id="WP_425345910.1">
    <property type="nucleotide sequence ID" value="NZ_JBGUBD010000006.1"/>
</dbReference>
<dbReference type="PANTHER" id="PTHR14087">
    <property type="entry name" value="THYMOCYTE NUCLEAR PROTEIN 1"/>
    <property type="match status" value="1"/>
</dbReference>
<dbReference type="Pfam" id="PF01878">
    <property type="entry name" value="EVE"/>
    <property type="match status" value="1"/>
</dbReference>
<dbReference type="Gene3D" id="3.10.590.10">
    <property type="entry name" value="ph1033 like domains"/>
    <property type="match status" value="1"/>
</dbReference>
<dbReference type="PANTHER" id="PTHR14087:SF8">
    <property type="entry name" value="OS03G0676100 PROTEIN"/>
    <property type="match status" value="1"/>
</dbReference>
<keyword evidence="3" id="KW-1185">Reference proteome</keyword>
<dbReference type="SUPFAM" id="SSF88697">
    <property type="entry name" value="PUA domain-like"/>
    <property type="match status" value="1"/>
</dbReference>
<feature type="domain" description="EVE" evidence="1">
    <location>
        <begin position="2"/>
        <end position="134"/>
    </location>
</feature>
<protein>
    <submittedName>
        <fullName evidence="2">EVE domain-containing protein</fullName>
    </submittedName>
</protein>